<keyword evidence="1" id="KW-0732">Signal</keyword>
<dbReference type="EMBL" id="QPFP01000013">
    <property type="protein sequence ID" value="TEB33152.1"/>
    <property type="molecule type" value="Genomic_DNA"/>
</dbReference>
<dbReference type="Proteomes" id="UP000298030">
    <property type="component" value="Unassembled WGS sequence"/>
</dbReference>
<evidence type="ECO:0000313" key="2">
    <source>
        <dbReference type="EMBL" id="TEB33152.1"/>
    </source>
</evidence>
<gene>
    <name evidence="2" type="ORF">FA13DRAFT_1730908</name>
</gene>
<protein>
    <recommendedName>
        <fullName evidence="4">SnoaL-like domain-containing protein</fullName>
    </recommendedName>
</protein>
<evidence type="ECO:0000313" key="3">
    <source>
        <dbReference type="Proteomes" id="UP000298030"/>
    </source>
</evidence>
<dbReference type="AlphaFoldDB" id="A0A4Y7THV9"/>
<organism evidence="2 3">
    <name type="scientific">Coprinellus micaceus</name>
    <name type="common">Glistening ink-cap mushroom</name>
    <name type="synonym">Coprinus micaceus</name>
    <dbReference type="NCBI Taxonomy" id="71717"/>
    <lineage>
        <taxon>Eukaryota</taxon>
        <taxon>Fungi</taxon>
        <taxon>Dikarya</taxon>
        <taxon>Basidiomycota</taxon>
        <taxon>Agaricomycotina</taxon>
        <taxon>Agaricomycetes</taxon>
        <taxon>Agaricomycetidae</taxon>
        <taxon>Agaricales</taxon>
        <taxon>Agaricineae</taxon>
        <taxon>Psathyrellaceae</taxon>
        <taxon>Coprinellus</taxon>
    </lineage>
</organism>
<dbReference type="InterPro" id="IPR032710">
    <property type="entry name" value="NTF2-like_dom_sf"/>
</dbReference>
<name>A0A4Y7THV9_COPMI</name>
<sequence length="167" mass="17874">MHLFKPHLALLAPLLSAILASGFPVPRPVCNPRASGKGLQVAQQAAIDDFAHLILELKDAQAAFDKYVPGNYLQHSAGIAEPGRQPTVDFLVSLFSGPGVSVSHLRTFASKGTGILHYKLDVRGGLEAGGSSLAIVDLFRFEGTCIVEHWDALQQITGDEVNPNAFF</sequence>
<proteinExistence type="predicted"/>
<evidence type="ECO:0000256" key="1">
    <source>
        <dbReference type="SAM" id="SignalP"/>
    </source>
</evidence>
<keyword evidence="3" id="KW-1185">Reference proteome</keyword>
<dbReference type="SUPFAM" id="SSF54427">
    <property type="entry name" value="NTF2-like"/>
    <property type="match status" value="1"/>
</dbReference>
<comment type="caution">
    <text evidence="2">The sequence shown here is derived from an EMBL/GenBank/DDBJ whole genome shotgun (WGS) entry which is preliminary data.</text>
</comment>
<dbReference type="Gene3D" id="3.10.450.50">
    <property type="match status" value="1"/>
</dbReference>
<dbReference type="OrthoDB" id="2820488at2759"/>
<accession>A0A4Y7THV9</accession>
<feature type="signal peptide" evidence="1">
    <location>
        <begin position="1"/>
        <end position="22"/>
    </location>
</feature>
<reference evidence="2 3" key="1">
    <citation type="journal article" date="2019" name="Nat. Ecol. Evol.">
        <title>Megaphylogeny resolves global patterns of mushroom evolution.</title>
        <authorList>
            <person name="Varga T."/>
            <person name="Krizsan K."/>
            <person name="Foldi C."/>
            <person name="Dima B."/>
            <person name="Sanchez-Garcia M."/>
            <person name="Sanchez-Ramirez S."/>
            <person name="Szollosi G.J."/>
            <person name="Szarkandi J.G."/>
            <person name="Papp V."/>
            <person name="Albert L."/>
            <person name="Andreopoulos W."/>
            <person name="Angelini C."/>
            <person name="Antonin V."/>
            <person name="Barry K.W."/>
            <person name="Bougher N.L."/>
            <person name="Buchanan P."/>
            <person name="Buyck B."/>
            <person name="Bense V."/>
            <person name="Catcheside P."/>
            <person name="Chovatia M."/>
            <person name="Cooper J."/>
            <person name="Damon W."/>
            <person name="Desjardin D."/>
            <person name="Finy P."/>
            <person name="Geml J."/>
            <person name="Haridas S."/>
            <person name="Hughes K."/>
            <person name="Justo A."/>
            <person name="Karasinski D."/>
            <person name="Kautmanova I."/>
            <person name="Kiss B."/>
            <person name="Kocsube S."/>
            <person name="Kotiranta H."/>
            <person name="LaButti K.M."/>
            <person name="Lechner B.E."/>
            <person name="Liimatainen K."/>
            <person name="Lipzen A."/>
            <person name="Lukacs Z."/>
            <person name="Mihaltcheva S."/>
            <person name="Morgado L.N."/>
            <person name="Niskanen T."/>
            <person name="Noordeloos M.E."/>
            <person name="Ohm R.A."/>
            <person name="Ortiz-Santana B."/>
            <person name="Ovrebo C."/>
            <person name="Racz N."/>
            <person name="Riley R."/>
            <person name="Savchenko A."/>
            <person name="Shiryaev A."/>
            <person name="Soop K."/>
            <person name="Spirin V."/>
            <person name="Szebenyi C."/>
            <person name="Tomsovsky M."/>
            <person name="Tulloss R.E."/>
            <person name="Uehling J."/>
            <person name="Grigoriev I.V."/>
            <person name="Vagvolgyi C."/>
            <person name="Papp T."/>
            <person name="Martin F.M."/>
            <person name="Miettinen O."/>
            <person name="Hibbett D.S."/>
            <person name="Nagy L.G."/>
        </authorList>
    </citation>
    <scope>NUCLEOTIDE SEQUENCE [LARGE SCALE GENOMIC DNA]</scope>
    <source>
        <strain evidence="2 3">FP101781</strain>
    </source>
</reference>
<feature type="chain" id="PRO_5021314308" description="SnoaL-like domain-containing protein" evidence="1">
    <location>
        <begin position="23"/>
        <end position="167"/>
    </location>
</feature>
<evidence type="ECO:0008006" key="4">
    <source>
        <dbReference type="Google" id="ProtNLM"/>
    </source>
</evidence>